<keyword evidence="1 5" id="KW-0489">Methyltransferase</keyword>
<feature type="binding site" evidence="5">
    <location>
        <position position="292"/>
    </location>
    <ligand>
        <name>S-adenosyl-L-methionine</name>
        <dbReference type="ChEBI" id="CHEBI:59789"/>
    </ligand>
</feature>
<dbReference type="RefSeq" id="WP_188476991.1">
    <property type="nucleotide sequence ID" value="NZ_BMFJ01000001.1"/>
</dbReference>
<dbReference type="GO" id="GO:0001510">
    <property type="term" value="P:RNA methylation"/>
    <property type="evidence" value="ECO:0007669"/>
    <property type="project" value="InterPro"/>
</dbReference>
<dbReference type="InterPro" id="IPR054728">
    <property type="entry name" value="RsmB-like_ferredoxin"/>
</dbReference>
<accession>A0A917A5F7</accession>
<dbReference type="Gene3D" id="3.40.50.150">
    <property type="entry name" value="Vaccinia Virus protein VP39"/>
    <property type="match status" value="1"/>
</dbReference>
<feature type="binding site" evidence="5">
    <location>
        <position position="256"/>
    </location>
    <ligand>
        <name>S-adenosyl-L-methionine</name>
        <dbReference type="ChEBI" id="CHEBI:59789"/>
    </ligand>
</feature>
<evidence type="ECO:0000256" key="3">
    <source>
        <dbReference type="ARBA" id="ARBA00022691"/>
    </source>
</evidence>
<dbReference type="PANTHER" id="PTHR22807:SF53">
    <property type="entry name" value="RIBOSOMAL RNA SMALL SUBUNIT METHYLTRANSFERASE B-RELATED"/>
    <property type="match status" value="1"/>
</dbReference>
<gene>
    <name evidence="7" type="ORF">GCM10011360_14540</name>
</gene>
<proteinExistence type="inferred from homology"/>
<dbReference type="Proteomes" id="UP000612855">
    <property type="component" value="Unassembled WGS sequence"/>
</dbReference>
<dbReference type="Pfam" id="PF22458">
    <property type="entry name" value="RsmF-B_ferredox"/>
    <property type="match status" value="1"/>
</dbReference>
<dbReference type="GO" id="GO:0003723">
    <property type="term" value="F:RNA binding"/>
    <property type="evidence" value="ECO:0007669"/>
    <property type="project" value="UniProtKB-UniRule"/>
</dbReference>
<reference evidence="8" key="1">
    <citation type="journal article" date="2019" name="Int. J. Syst. Evol. Microbiol.">
        <title>The Global Catalogue of Microorganisms (GCM) 10K type strain sequencing project: providing services to taxonomists for standard genome sequencing and annotation.</title>
        <authorList>
            <consortium name="The Broad Institute Genomics Platform"/>
            <consortium name="The Broad Institute Genome Sequencing Center for Infectious Disease"/>
            <person name="Wu L."/>
            <person name="Ma J."/>
        </authorList>
    </citation>
    <scope>NUCLEOTIDE SEQUENCE [LARGE SCALE GENOMIC DNA]</scope>
    <source>
        <strain evidence="8">CGMCC 1.12664</strain>
    </source>
</reference>
<keyword evidence="3 5" id="KW-0949">S-adenosyl-L-methionine</keyword>
<dbReference type="PRINTS" id="PR02008">
    <property type="entry name" value="RCMTFAMILY"/>
</dbReference>
<dbReference type="InterPro" id="IPR023267">
    <property type="entry name" value="RCMT"/>
</dbReference>
<feature type="domain" description="SAM-dependent MTase RsmB/NOP-type" evidence="6">
    <location>
        <begin position="143"/>
        <end position="392"/>
    </location>
</feature>
<dbReference type="Gene3D" id="3.30.70.1170">
    <property type="entry name" value="Sun protein, domain 3"/>
    <property type="match status" value="1"/>
</dbReference>
<evidence type="ECO:0000259" key="6">
    <source>
        <dbReference type="PROSITE" id="PS51686"/>
    </source>
</evidence>
<comment type="caution">
    <text evidence="5">Lacks conserved residue(s) required for the propagation of feature annotation.</text>
</comment>
<evidence type="ECO:0000313" key="7">
    <source>
        <dbReference type="EMBL" id="GGE27342.1"/>
    </source>
</evidence>
<dbReference type="Pfam" id="PF01189">
    <property type="entry name" value="Methyltr_RsmB-F"/>
    <property type="match status" value="1"/>
</dbReference>
<dbReference type="AlphaFoldDB" id="A0A917A5F7"/>
<dbReference type="CDD" id="cd02440">
    <property type="entry name" value="AdoMet_MTases"/>
    <property type="match status" value="1"/>
</dbReference>
<protein>
    <submittedName>
        <fullName evidence="7">SAM-dependent methyltransferase</fullName>
    </submittedName>
</protein>
<dbReference type="SUPFAM" id="SSF53335">
    <property type="entry name" value="S-adenosyl-L-methionine-dependent methyltransferases"/>
    <property type="match status" value="1"/>
</dbReference>
<evidence type="ECO:0000256" key="1">
    <source>
        <dbReference type="ARBA" id="ARBA00022603"/>
    </source>
</evidence>
<dbReference type="InterPro" id="IPR001678">
    <property type="entry name" value="MeTrfase_RsmB-F_NOP2_dom"/>
</dbReference>
<keyword evidence="8" id="KW-1185">Reference proteome</keyword>
<keyword evidence="4 5" id="KW-0694">RNA-binding</keyword>
<evidence type="ECO:0000256" key="4">
    <source>
        <dbReference type="ARBA" id="ARBA00022884"/>
    </source>
</evidence>
<dbReference type="InterPro" id="IPR049560">
    <property type="entry name" value="MeTrfase_RsmB-F_NOP2_cat"/>
</dbReference>
<dbReference type="EMBL" id="BMFJ01000001">
    <property type="protein sequence ID" value="GGE27342.1"/>
    <property type="molecule type" value="Genomic_DNA"/>
</dbReference>
<evidence type="ECO:0000256" key="2">
    <source>
        <dbReference type="ARBA" id="ARBA00022679"/>
    </source>
</evidence>
<comment type="similarity">
    <text evidence="5">Belongs to the class I-like SAM-binding methyltransferase superfamily. RsmB/NOP family.</text>
</comment>
<keyword evidence="2 5" id="KW-0808">Transferase</keyword>
<dbReference type="PANTHER" id="PTHR22807">
    <property type="entry name" value="NOP2 YEAST -RELATED NOL1/NOP2/FMU SUN DOMAIN-CONTAINING"/>
    <property type="match status" value="1"/>
</dbReference>
<evidence type="ECO:0000256" key="5">
    <source>
        <dbReference type="PROSITE-ProRule" id="PRU01023"/>
    </source>
</evidence>
<feature type="active site" description="Nucleophile" evidence="5">
    <location>
        <position position="345"/>
    </location>
</feature>
<dbReference type="InterPro" id="IPR029063">
    <property type="entry name" value="SAM-dependent_MTases_sf"/>
</dbReference>
<comment type="caution">
    <text evidence="7">The sequence shown here is derived from an EMBL/GenBank/DDBJ whole genome shotgun (WGS) entry which is preliminary data.</text>
</comment>
<sequence>MTPEARVAAAIDILDLILGGEPAEKALTAWARRSRFAGSGDRATIRDHVFDALRCRRSHAALGGAETGRGLMLGALIAAGQDPAGVFTGQGHAPAPLSAAEAGRAATAPDTLSAAMTEAEACDIPDWLWPQWQASLGDRAAETAKLQRSRAPVFLRVNLRRTSPAAATRALADEGIVAIPHPLADTALEVTEGARRIAGSAAYREGLVELQDAASQAVTAALPLADGMRVLDYCAGGGGKTLAMAGRVRAGFTAHDANPARLNDLKPRAARAGVPVTVTARPEGRFDLVLCDVPCSGSGSWRRAPEGKWLLDRDGLDHLCEVQSAILDRTAPMVAEGGTLAYVTCSVLNCENDDRVADFLSAHPGWRQAARHQWLPGDGGDGFFLSCLKRRG</sequence>
<dbReference type="PROSITE" id="PS51686">
    <property type="entry name" value="SAM_MT_RSMB_NOP"/>
    <property type="match status" value="1"/>
</dbReference>
<organism evidence="7 8">
    <name type="scientific">Primorskyibacter flagellatus</name>
    <dbReference type="NCBI Taxonomy" id="1387277"/>
    <lineage>
        <taxon>Bacteria</taxon>
        <taxon>Pseudomonadati</taxon>
        <taxon>Pseudomonadota</taxon>
        <taxon>Alphaproteobacteria</taxon>
        <taxon>Rhodobacterales</taxon>
        <taxon>Roseobacteraceae</taxon>
        <taxon>Primorskyibacter</taxon>
    </lineage>
</organism>
<evidence type="ECO:0000313" key="8">
    <source>
        <dbReference type="Proteomes" id="UP000612855"/>
    </source>
</evidence>
<dbReference type="GO" id="GO:0008173">
    <property type="term" value="F:RNA methyltransferase activity"/>
    <property type="evidence" value="ECO:0007669"/>
    <property type="project" value="InterPro"/>
</dbReference>
<name>A0A917A5F7_9RHOB</name>